<feature type="non-terminal residue" evidence="2">
    <location>
        <position position="1"/>
    </location>
</feature>
<dbReference type="Proteomes" id="UP000266841">
    <property type="component" value="Unassembled WGS sequence"/>
</dbReference>
<feature type="compositionally biased region" description="Acidic residues" evidence="1">
    <location>
        <begin position="11"/>
        <end position="37"/>
    </location>
</feature>
<proteinExistence type="predicted"/>
<feature type="compositionally biased region" description="Basic residues" evidence="1">
    <location>
        <begin position="276"/>
        <end position="285"/>
    </location>
</feature>
<feature type="region of interest" description="Disordered" evidence="1">
    <location>
        <begin position="1"/>
        <end position="39"/>
    </location>
</feature>
<feature type="compositionally biased region" description="Low complexity" evidence="1">
    <location>
        <begin position="248"/>
        <end position="260"/>
    </location>
</feature>
<sequence length="285" mass="30801">NQDTWDGVMGETEDEITEDGLTEDGVTEDGVTEDEGDSISIEDIGIGEEQEEGEGAPSQLVSAQFLEIDTSMDMNIINQDDQYINVTFPPNPDGGPVTDFTLSYTSVSATLDPALPLEDQADLLPGGVILILFARTSGGEVLRNRVFWTYTMGCQLDDVTIQRGDEFGWTLFEKARAGARGVLSRLVVIDGRSVEPANDEAANDEAANRPDEDRVALEHNLPDLRADVGGSAHGILHPRAHATDAEADAAARQAVQADQAPVERDVDGHGVEGHTRPLRPRLRQE</sequence>
<feature type="compositionally biased region" description="Basic and acidic residues" evidence="1">
    <location>
        <begin position="261"/>
        <end position="275"/>
    </location>
</feature>
<dbReference type="OrthoDB" id="10652934at2759"/>
<protein>
    <submittedName>
        <fullName evidence="2">Uncharacterized protein</fullName>
    </submittedName>
</protein>
<evidence type="ECO:0000313" key="2">
    <source>
        <dbReference type="EMBL" id="EJK61083.1"/>
    </source>
</evidence>
<evidence type="ECO:0000313" key="3">
    <source>
        <dbReference type="Proteomes" id="UP000266841"/>
    </source>
</evidence>
<comment type="caution">
    <text evidence="2">The sequence shown here is derived from an EMBL/GenBank/DDBJ whole genome shotgun (WGS) entry which is preliminary data.</text>
</comment>
<dbReference type="eggNOG" id="ENOG502T8UD">
    <property type="taxonomic scope" value="Eukaryota"/>
</dbReference>
<accession>K0S4N9</accession>
<feature type="region of interest" description="Disordered" evidence="1">
    <location>
        <begin position="239"/>
        <end position="285"/>
    </location>
</feature>
<name>K0S4N9_THAOC</name>
<evidence type="ECO:0000256" key="1">
    <source>
        <dbReference type="SAM" id="MobiDB-lite"/>
    </source>
</evidence>
<organism evidence="2 3">
    <name type="scientific">Thalassiosira oceanica</name>
    <name type="common">Marine diatom</name>
    <dbReference type="NCBI Taxonomy" id="159749"/>
    <lineage>
        <taxon>Eukaryota</taxon>
        <taxon>Sar</taxon>
        <taxon>Stramenopiles</taxon>
        <taxon>Ochrophyta</taxon>
        <taxon>Bacillariophyta</taxon>
        <taxon>Coscinodiscophyceae</taxon>
        <taxon>Thalassiosirophycidae</taxon>
        <taxon>Thalassiosirales</taxon>
        <taxon>Thalassiosiraceae</taxon>
        <taxon>Thalassiosira</taxon>
    </lineage>
</organism>
<gene>
    <name evidence="2" type="ORF">THAOC_18480</name>
</gene>
<keyword evidence="3" id="KW-1185">Reference proteome</keyword>
<dbReference type="EMBL" id="AGNL01020417">
    <property type="protein sequence ID" value="EJK61083.1"/>
    <property type="molecule type" value="Genomic_DNA"/>
</dbReference>
<reference evidence="2 3" key="1">
    <citation type="journal article" date="2012" name="Genome Biol.">
        <title>Genome and low-iron response of an oceanic diatom adapted to chronic iron limitation.</title>
        <authorList>
            <person name="Lommer M."/>
            <person name="Specht M."/>
            <person name="Roy A.S."/>
            <person name="Kraemer L."/>
            <person name="Andreson R."/>
            <person name="Gutowska M.A."/>
            <person name="Wolf J."/>
            <person name="Bergner S.V."/>
            <person name="Schilhabel M.B."/>
            <person name="Klostermeier U.C."/>
            <person name="Beiko R.G."/>
            <person name="Rosenstiel P."/>
            <person name="Hippler M."/>
            <person name="Laroche J."/>
        </authorList>
    </citation>
    <scope>NUCLEOTIDE SEQUENCE [LARGE SCALE GENOMIC DNA]</scope>
    <source>
        <strain evidence="2 3">CCMP1005</strain>
    </source>
</reference>
<dbReference type="AlphaFoldDB" id="K0S4N9"/>